<evidence type="ECO:0000256" key="1">
    <source>
        <dbReference type="ARBA" id="ARBA00006534"/>
    </source>
</evidence>
<evidence type="ECO:0000313" key="6">
    <source>
        <dbReference type="Proteomes" id="UP000584374"/>
    </source>
</evidence>
<dbReference type="PANTHER" id="PTHR20842:SF0">
    <property type="entry name" value="ALPHA-ASPARTYL DIPEPTIDASE"/>
    <property type="match status" value="1"/>
</dbReference>
<protein>
    <submittedName>
        <fullName evidence="5">Peptidase E</fullName>
    </submittedName>
</protein>
<dbReference type="AlphaFoldDB" id="A0A840Q5L2"/>
<evidence type="ECO:0000313" key="5">
    <source>
        <dbReference type="EMBL" id="MBB5155756.1"/>
    </source>
</evidence>
<dbReference type="GO" id="GO:0008236">
    <property type="term" value="F:serine-type peptidase activity"/>
    <property type="evidence" value="ECO:0007669"/>
    <property type="project" value="UniProtKB-KW"/>
</dbReference>
<keyword evidence="3" id="KW-0378">Hydrolase</keyword>
<dbReference type="SUPFAM" id="SSF52317">
    <property type="entry name" value="Class I glutamine amidotransferase-like"/>
    <property type="match status" value="1"/>
</dbReference>
<reference evidence="5 6" key="1">
    <citation type="submission" date="2020-08" db="EMBL/GenBank/DDBJ databases">
        <title>Sequencing the genomes of 1000 actinobacteria strains.</title>
        <authorList>
            <person name="Klenk H.-P."/>
        </authorList>
    </citation>
    <scope>NUCLEOTIDE SEQUENCE [LARGE SCALE GENOMIC DNA]</scope>
    <source>
        <strain evidence="5 6">DSM 45584</strain>
    </source>
</reference>
<dbReference type="PANTHER" id="PTHR20842">
    <property type="entry name" value="PROTEASE S51 ALPHA-ASPARTYL DIPEPTIDASE"/>
    <property type="match status" value="1"/>
</dbReference>
<dbReference type="EMBL" id="JACHIW010000001">
    <property type="protein sequence ID" value="MBB5155756.1"/>
    <property type="molecule type" value="Genomic_DNA"/>
</dbReference>
<keyword evidence="6" id="KW-1185">Reference proteome</keyword>
<dbReference type="CDD" id="cd03146">
    <property type="entry name" value="GAT1_Peptidase_E"/>
    <property type="match status" value="1"/>
</dbReference>
<proteinExistence type="inferred from homology"/>
<accession>A0A840Q5L2</accession>
<organism evidence="5 6">
    <name type="scientific">Saccharopolyspora phatthalungensis</name>
    <dbReference type="NCBI Taxonomy" id="664693"/>
    <lineage>
        <taxon>Bacteria</taxon>
        <taxon>Bacillati</taxon>
        <taxon>Actinomycetota</taxon>
        <taxon>Actinomycetes</taxon>
        <taxon>Pseudonocardiales</taxon>
        <taxon>Pseudonocardiaceae</taxon>
        <taxon>Saccharopolyspora</taxon>
    </lineage>
</organism>
<keyword evidence="4" id="KW-0720">Serine protease</keyword>
<sequence>MRAIQTEVVAVGAQQVIRSLAYNLEIVTAVAPTIIATSMGLNRAREPWRPGPIFSYAFELARPSGIPRLCLLATAGGDQQETLERFAVSFSGDVTFSALTLFDKPNVPNVAAHLRSQDVIWVDRGSVANLLAVWRVHRLDIVLRECWQAGVVLGGESAGSLCWFAGGTTDSFGEVHAFPDGLGFLPYSNAVHYQTRRQQFQALIGNGVLPSGFATDIGAGLHFEGTKLVAAISDRKNAGAYRVERSSNGTAVETALDVRRLKRS</sequence>
<comment type="similarity">
    <text evidence="1">Belongs to the peptidase S51 family.</text>
</comment>
<dbReference type="Gene3D" id="3.40.50.880">
    <property type="match status" value="1"/>
</dbReference>
<evidence type="ECO:0000256" key="4">
    <source>
        <dbReference type="ARBA" id="ARBA00022825"/>
    </source>
</evidence>
<dbReference type="GO" id="GO:0006508">
    <property type="term" value="P:proteolysis"/>
    <property type="evidence" value="ECO:0007669"/>
    <property type="project" value="UniProtKB-KW"/>
</dbReference>
<evidence type="ECO:0000256" key="3">
    <source>
        <dbReference type="ARBA" id="ARBA00022801"/>
    </source>
</evidence>
<keyword evidence="2" id="KW-0645">Protease</keyword>
<dbReference type="InterPro" id="IPR029062">
    <property type="entry name" value="Class_I_gatase-like"/>
</dbReference>
<dbReference type="RefSeq" id="WP_246470862.1">
    <property type="nucleotide sequence ID" value="NZ_JACHIW010000001.1"/>
</dbReference>
<gene>
    <name evidence="5" type="ORF">BJ970_003290</name>
</gene>
<dbReference type="Pfam" id="PF03575">
    <property type="entry name" value="Peptidase_S51"/>
    <property type="match status" value="1"/>
</dbReference>
<evidence type="ECO:0000256" key="2">
    <source>
        <dbReference type="ARBA" id="ARBA00022670"/>
    </source>
</evidence>
<dbReference type="Proteomes" id="UP000584374">
    <property type="component" value="Unassembled WGS sequence"/>
</dbReference>
<comment type="caution">
    <text evidence="5">The sequence shown here is derived from an EMBL/GenBank/DDBJ whole genome shotgun (WGS) entry which is preliminary data.</text>
</comment>
<dbReference type="InterPro" id="IPR005320">
    <property type="entry name" value="Peptidase_S51"/>
</dbReference>
<name>A0A840Q5L2_9PSEU</name>